<dbReference type="GO" id="GO:0051536">
    <property type="term" value="F:iron-sulfur cluster binding"/>
    <property type="evidence" value="ECO:0007669"/>
    <property type="project" value="InterPro"/>
</dbReference>
<gene>
    <name evidence="4" type="ORF">ucyna2_01245</name>
</gene>
<dbReference type="GO" id="GO:0005506">
    <property type="term" value="F:iron ion binding"/>
    <property type="evidence" value="ECO:0007669"/>
    <property type="project" value="InterPro"/>
</dbReference>
<comment type="caution">
    <text evidence="4">The sequence shown here is derived from an EMBL/GenBank/DDBJ whole genome shotgun (WGS) entry which is preliminary data.</text>
</comment>
<evidence type="ECO:0000313" key="4">
    <source>
        <dbReference type="EMBL" id="KFF40941.1"/>
    </source>
</evidence>
<dbReference type="Proteomes" id="UP000028922">
    <property type="component" value="Unassembled WGS sequence"/>
</dbReference>
<dbReference type="STRING" id="1527444.ucyna2_01245"/>
<dbReference type="PANTHER" id="PTHR11178">
    <property type="entry name" value="IRON-SULFUR CLUSTER SCAFFOLD PROTEIN NFU-RELATED"/>
    <property type="match status" value="1"/>
</dbReference>
<protein>
    <submittedName>
        <fullName evidence="4">Thioredoxin-like protein</fullName>
    </submittedName>
</protein>
<evidence type="ECO:0000256" key="1">
    <source>
        <dbReference type="ARBA" id="ARBA00006420"/>
    </source>
</evidence>
<sequence length="80" mass="8752">MSEVMALTPTNVEQVLDELRPYLIADGGNVELVEIDGAIVKLRLQGACGSCPSSTMTLKMGIERRLKEMIPEVSEVEQAF</sequence>
<dbReference type="InterPro" id="IPR001075">
    <property type="entry name" value="NIF_FeS_clus_asmbl_NifU_C"/>
</dbReference>
<accession>A0A086CFH7</accession>
<dbReference type="FunFam" id="3.30.300.130:FF:000003">
    <property type="entry name" value="NifU-like protein 3, chloroplastic"/>
    <property type="match status" value="1"/>
</dbReference>
<dbReference type="GO" id="GO:0016226">
    <property type="term" value="P:iron-sulfur cluster assembly"/>
    <property type="evidence" value="ECO:0007669"/>
    <property type="project" value="InterPro"/>
</dbReference>
<dbReference type="GO" id="GO:0005198">
    <property type="term" value="F:structural molecule activity"/>
    <property type="evidence" value="ECO:0007669"/>
    <property type="project" value="UniProtKB-ARBA"/>
</dbReference>
<dbReference type="PANTHER" id="PTHR11178:SF25">
    <property type="entry name" value="NIFU-LIKE PROTEIN 3, CHLOROPLASTIC"/>
    <property type="match status" value="1"/>
</dbReference>
<name>A0A086CFH7_9CHRO</name>
<proteinExistence type="inferred from homology"/>
<evidence type="ECO:0000259" key="3">
    <source>
        <dbReference type="Pfam" id="PF01106"/>
    </source>
</evidence>
<dbReference type="Pfam" id="PF01106">
    <property type="entry name" value="NifU"/>
    <property type="match status" value="1"/>
</dbReference>
<dbReference type="PATRIC" id="fig|1527444.3.peg.1186"/>
<comment type="similarity">
    <text evidence="1">Belongs to the NifU family.</text>
</comment>
<organism evidence="4 5">
    <name type="scientific">Candidatus Atelocyanobacterium thalassa isolate SIO64986</name>
    <dbReference type="NCBI Taxonomy" id="1527444"/>
    <lineage>
        <taxon>Bacteria</taxon>
        <taxon>Bacillati</taxon>
        <taxon>Cyanobacteriota</taxon>
        <taxon>Cyanophyceae</taxon>
        <taxon>Oscillatoriophycideae</taxon>
        <taxon>Chroococcales</taxon>
        <taxon>Aphanothecaceae</taxon>
        <taxon>Candidatus Atelocyanobacterium</taxon>
        <taxon>Candidatus Atelocyanobacterium thalassae</taxon>
    </lineage>
</organism>
<feature type="domain" description="NIF system FeS cluster assembly NifU C-terminal" evidence="3">
    <location>
        <begin position="12"/>
        <end position="77"/>
    </location>
</feature>
<dbReference type="Gene3D" id="3.30.300.130">
    <property type="entry name" value="Fe-S cluster assembly (FSCA)"/>
    <property type="match status" value="1"/>
</dbReference>
<dbReference type="AlphaFoldDB" id="A0A086CFH7"/>
<evidence type="ECO:0000256" key="2">
    <source>
        <dbReference type="ARBA" id="ARBA00049958"/>
    </source>
</evidence>
<dbReference type="InterPro" id="IPR034904">
    <property type="entry name" value="FSCA_dom_sf"/>
</dbReference>
<dbReference type="EMBL" id="JPSP01000025">
    <property type="protein sequence ID" value="KFF40941.1"/>
    <property type="molecule type" value="Genomic_DNA"/>
</dbReference>
<dbReference type="SUPFAM" id="SSF117916">
    <property type="entry name" value="Fe-S cluster assembly (FSCA) domain-like"/>
    <property type="match status" value="1"/>
</dbReference>
<evidence type="ECO:0000313" key="5">
    <source>
        <dbReference type="Proteomes" id="UP000028922"/>
    </source>
</evidence>
<reference evidence="4 5" key="1">
    <citation type="submission" date="2014-08" db="EMBL/GenBank/DDBJ databases">
        <title>Comparative genomics reveals surprising divergence of two closely related strains of uncultivated UCYN-A cyanobacteria.</title>
        <authorList>
            <person name="Bombar D."/>
            <person name="Heller P."/>
            <person name="Sanchez-Baracaldo P."/>
            <person name="Carter B.J."/>
            <person name="Zert J.P."/>
        </authorList>
    </citation>
    <scope>NUCLEOTIDE SEQUENCE [LARGE SCALE GENOMIC DNA]</scope>
</reference>
<comment type="function">
    <text evidence="2">May be involved in the formation or repair of [Fe-S] clusters present in iron-sulfur proteins.</text>
</comment>
<dbReference type="eggNOG" id="COG0694">
    <property type="taxonomic scope" value="Bacteria"/>
</dbReference>